<reference evidence="1 2" key="1">
    <citation type="submission" date="2016-08" db="EMBL/GenBank/DDBJ databases">
        <title>A Parts List for Fungal Cellulosomes Revealed by Comparative Genomics.</title>
        <authorList>
            <consortium name="DOE Joint Genome Institute"/>
            <person name="Haitjema C.H."/>
            <person name="Gilmore S.P."/>
            <person name="Henske J.K."/>
            <person name="Solomon K.V."/>
            <person name="De Groot R."/>
            <person name="Kuo A."/>
            <person name="Mondo S.J."/>
            <person name="Salamov A.A."/>
            <person name="Labutti K."/>
            <person name="Zhao Z."/>
            <person name="Chiniquy J."/>
            <person name="Barry K."/>
            <person name="Brewer H.M."/>
            <person name="Purvine S.O."/>
            <person name="Wright A.T."/>
            <person name="Boxma B."/>
            <person name="Van Alen T."/>
            <person name="Hackstein J.H."/>
            <person name="Baker S.E."/>
            <person name="Grigoriev I.V."/>
            <person name="O'Malley M.A."/>
        </authorList>
    </citation>
    <scope>NUCLEOTIDE SEQUENCE [LARGE SCALE GENOMIC DNA]</scope>
    <source>
        <strain evidence="1 2">S4</strain>
    </source>
</reference>
<keyword evidence="2" id="KW-1185">Reference proteome</keyword>
<dbReference type="Proteomes" id="UP000193944">
    <property type="component" value="Unassembled WGS sequence"/>
</dbReference>
<proteinExistence type="predicted"/>
<accession>A0A1Y1XK28</accession>
<organism evidence="1 2">
    <name type="scientific">Anaeromyces robustus</name>
    <dbReference type="NCBI Taxonomy" id="1754192"/>
    <lineage>
        <taxon>Eukaryota</taxon>
        <taxon>Fungi</taxon>
        <taxon>Fungi incertae sedis</taxon>
        <taxon>Chytridiomycota</taxon>
        <taxon>Chytridiomycota incertae sedis</taxon>
        <taxon>Neocallimastigomycetes</taxon>
        <taxon>Neocallimastigales</taxon>
        <taxon>Neocallimastigaceae</taxon>
        <taxon>Anaeromyces</taxon>
    </lineage>
</organism>
<evidence type="ECO:0000313" key="1">
    <source>
        <dbReference type="EMBL" id="ORX86111.1"/>
    </source>
</evidence>
<dbReference type="OrthoDB" id="2154305at2759"/>
<sequence>MLSFEENSDQNIFEESRLEIFGNVYLANTQNRLRQLDNPEEVDCKRWPWELVQNAKDSIANEKDRESVNIVIIKENNTYTIKHDGSPFNVKSLTALMYKYSSGKRNDSESTGRFGTGFLTTHTLSKNVEIKSDIYIKNKLKGFSLTMYREGEGQELLDGLKRTEESFKTYEKTFGWTSYKYIATTKRNNEAGKLGIQNFKENIAIVMLNCPEISSIKLIDDGKEFSIERGKELIFNDSECRKLTLFMNNNGVNSKKTFIYTKVNEYNQDLTEKFGVDRNLRICCAVELDENNNIYVDTSSPCLFCSLPLVGSEAHEFPFIINSPDFEPDSERQSILFDGERIDEKTKKISNPARGLQSIPNVNKFFNPTCYYDNFILPMRNILLKYPIVWNGTQYYKLSDVYLPKFGKNDKDYVKQAYNFISQLYKPVPTYEDSLLIEKTIWKNDSSLDYINIEQCVEMIERLGDLFKLNCRINDNVWSWLDSFLNFIKYYHSDILYSHAIIPNMNFKFIKQTRELATSNTVPENMIDCVEELGIIWRNNHIHKNIKRFTTGTDHDIDYAVSKISIYLRNYPDKKLELMHYIPYDCGDDKFINKRIMLYEFCNTLWNNKMSQIKDGKQFPIELWNNVDINVFQELLNSIQEHGQLNNTITINFLNKFLKCVSEYYDYSSYSIIPNKKGKLHTRNSLYKDDNIPSLFKQCMKECINYDIDSELIHDDITFDINISRKRIYDYSHLLKKYF</sequence>
<dbReference type="InterPro" id="IPR036890">
    <property type="entry name" value="HATPase_C_sf"/>
</dbReference>
<evidence type="ECO:0000313" key="2">
    <source>
        <dbReference type="Proteomes" id="UP000193944"/>
    </source>
</evidence>
<dbReference type="Gene3D" id="3.30.565.10">
    <property type="entry name" value="Histidine kinase-like ATPase, C-terminal domain"/>
    <property type="match status" value="1"/>
</dbReference>
<protein>
    <submittedName>
        <fullName evidence="1">Uncharacterized protein</fullName>
    </submittedName>
</protein>
<comment type="caution">
    <text evidence="1">The sequence shown here is derived from an EMBL/GenBank/DDBJ whole genome shotgun (WGS) entry which is preliminary data.</text>
</comment>
<dbReference type="EMBL" id="MCFG01000025">
    <property type="protein sequence ID" value="ORX86111.1"/>
    <property type="molecule type" value="Genomic_DNA"/>
</dbReference>
<dbReference type="SUPFAM" id="SSF55874">
    <property type="entry name" value="ATPase domain of HSP90 chaperone/DNA topoisomerase II/histidine kinase"/>
    <property type="match status" value="1"/>
</dbReference>
<name>A0A1Y1XK28_9FUNG</name>
<gene>
    <name evidence="1" type="ORF">BCR32DRAFT_290228</name>
</gene>
<dbReference type="NCBIfam" id="NF047352">
    <property type="entry name" value="P_loop_sacsin"/>
    <property type="match status" value="1"/>
</dbReference>
<dbReference type="AlphaFoldDB" id="A0A1Y1XK28"/>
<reference evidence="1 2" key="2">
    <citation type="submission" date="2016-08" db="EMBL/GenBank/DDBJ databases">
        <title>Pervasive Adenine N6-methylation of Active Genes in Fungi.</title>
        <authorList>
            <consortium name="DOE Joint Genome Institute"/>
            <person name="Mondo S.J."/>
            <person name="Dannebaum R.O."/>
            <person name="Kuo R.C."/>
            <person name="Labutti K."/>
            <person name="Haridas S."/>
            <person name="Kuo A."/>
            <person name="Salamov A."/>
            <person name="Ahrendt S.R."/>
            <person name="Lipzen A."/>
            <person name="Sullivan W."/>
            <person name="Andreopoulos W.B."/>
            <person name="Clum A."/>
            <person name="Lindquist E."/>
            <person name="Daum C."/>
            <person name="Ramamoorthy G.K."/>
            <person name="Gryganskyi A."/>
            <person name="Culley D."/>
            <person name="Magnuson J.K."/>
            <person name="James T.Y."/>
            <person name="O'Malley M.A."/>
            <person name="Stajich J.E."/>
            <person name="Spatafora J.W."/>
            <person name="Visel A."/>
            <person name="Grigoriev I.V."/>
        </authorList>
    </citation>
    <scope>NUCLEOTIDE SEQUENCE [LARGE SCALE GENOMIC DNA]</scope>
    <source>
        <strain evidence="1 2">S4</strain>
    </source>
</reference>